<evidence type="ECO:0000259" key="1">
    <source>
        <dbReference type="SMART" id="SM00421"/>
    </source>
</evidence>
<proteinExistence type="predicted"/>
<dbReference type="SMART" id="SM00421">
    <property type="entry name" value="HTH_LUXR"/>
    <property type="match status" value="1"/>
</dbReference>
<dbReference type="EMBL" id="MUJK01000003">
    <property type="protein sequence ID" value="POF42402.1"/>
    <property type="molecule type" value="Genomic_DNA"/>
</dbReference>
<reference evidence="3" key="1">
    <citation type="submission" date="2017-02" db="EMBL/GenBank/DDBJ databases">
        <authorList>
            <person name="Furmanczyk E.M."/>
        </authorList>
    </citation>
    <scope>NUCLEOTIDE SEQUENCE [LARGE SCALE GENOMIC DNA]</scope>
    <source>
        <strain evidence="3">AP3_22</strain>
    </source>
</reference>
<dbReference type="InterPro" id="IPR016032">
    <property type="entry name" value="Sig_transdc_resp-reg_C-effctor"/>
</dbReference>
<sequence length="411" mass="45387">MKKSCAGNLLKSGLAAVLNTQPATVSRPGLPELFARDKAQEAALGCVDQNRVTLSIYQSLLSSEPWRDTSCHLAAYMRASAIIVIRPSTSTDLGFLVCHPRNPEIEHAYRAHYWTLDPFLELPIDQVLTIDEYLGASTWLNSEFYKRFIGEGGVRHGLGVNIVSKNGTVCRLRLYRLPDQPAFTEEDKLRLRALIPHFAQALSLAAHLERHETQSELYEGALNRLHIGAIVLDERQHLLRCNQVAQTMLDEEDGLKLVAGGLEAHYKTERSILHDLISSAGTTAQVMSISRPSGKRKFGLVARSIPLRAESEGKCRPAWVIFICDPDAQTTAPREILRQVFDFTPAEATLTMELAKGLALDEAAELLGIRLNTARTHLRSIFAKAGVTRQAELVRIVLNGVIGLSSLSPVD</sequence>
<dbReference type="InterPro" id="IPR036388">
    <property type="entry name" value="WH-like_DNA-bd_sf"/>
</dbReference>
<dbReference type="SUPFAM" id="SSF46894">
    <property type="entry name" value="C-terminal effector domain of the bipartite response regulators"/>
    <property type="match status" value="1"/>
</dbReference>
<dbReference type="GO" id="GO:0003677">
    <property type="term" value="F:DNA binding"/>
    <property type="evidence" value="ECO:0007669"/>
    <property type="project" value="InterPro"/>
</dbReference>
<dbReference type="AlphaFoldDB" id="A0A2S3VR49"/>
<evidence type="ECO:0000313" key="2">
    <source>
        <dbReference type="EMBL" id="POF42402.1"/>
    </source>
</evidence>
<keyword evidence="3" id="KW-1185">Reference proteome</keyword>
<name>A0A2S3VR49_9PSED</name>
<dbReference type="Proteomes" id="UP000237440">
    <property type="component" value="Unassembled WGS sequence"/>
</dbReference>
<protein>
    <recommendedName>
        <fullName evidence="1">HTH luxR-type domain-containing protein</fullName>
    </recommendedName>
</protein>
<gene>
    <name evidence="2" type="ORF">B0D71_13350</name>
</gene>
<accession>A0A2S3VR49</accession>
<feature type="domain" description="HTH luxR-type" evidence="1">
    <location>
        <begin position="340"/>
        <end position="397"/>
    </location>
</feature>
<dbReference type="InterPro" id="IPR000792">
    <property type="entry name" value="Tscrpt_reg_LuxR_C"/>
</dbReference>
<dbReference type="Gene3D" id="1.10.10.10">
    <property type="entry name" value="Winged helix-like DNA-binding domain superfamily/Winged helix DNA-binding domain"/>
    <property type="match status" value="1"/>
</dbReference>
<comment type="caution">
    <text evidence="2">The sequence shown here is derived from an EMBL/GenBank/DDBJ whole genome shotgun (WGS) entry which is preliminary data.</text>
</comment>
<evidence type="ECO:0000313" key="3">
    <source>
        <dbReference type="Proteomes" id="UP000237440"/>
    </source>
</evidence>
<dbReference type="GO" id="GO:0006355">
    <property type="term" value="P:regulation of DNA-templated transcription"/>
    <property type="evidence" value="ECO:0007669"/>
    <property type="project" value="InterPro"/>
</dbReference>
<organism evidence="2 3">
    <name type="scientific">Pseudomonas laurylsulfativorans</name>
    <dbReference type="NCBI Taxonomy" id="1943631"/>
    <lineage>
        <taxon>Bacteria</taxon>
        <taxon>Pseudomonadati</taxon>
        <taxon>Pseudomonadota</taxon>
        <taxon>Gammaproteobacteria</taxon>
        <taxon>Pseudomonadales</taxon>
        <taxon>Pseudomonadaceae</taxon>
        <taxon>Pseudomonas</taxon>
    </lineage>
</organism>